<sequence>MLYPLTIRGCSQGGLDPVVRLEQLGLVGDASRARRCLINPTLEKFFSLIVEWSQLSTAERSVGARSLGTTTFAGCIDLCDKANGCIAIVFFEATGNCRGYREITSSARTPGASAAKLIRKGSNTTTASASAGATIKNGQPAFAFSVPPGGTARDAGDTPIPAGSAQKLRRRWSLSNLLAGHDGADTGCTISVLANGVTVFSSPLPDGFGRVQDFVSSTFEATDSILIAIVTACDEGRSVELVVFSIGLAVVDALPTSTSASAGTASTTVEGSSSATATTPIETPAQPTTAQETSTEPTTMQTVIAEPTTTTATEPEPSVAPPDLMMVRKWQKSMKQSRGRSRRQVLYPDLY</sequence>
<evidence type="ECO:0000313" key="3">
    <source>
        <dbReference type="Proteomes" id="UP000813385"/>
    </source>
</evidence>
<protein>
    <submittedName>
        <fullName evidence="2">Uncharacterized protein</fullName>
    </submittedName>
</protein>
<accession>A0A8K0TTT4</accession>
<feature type="region of interest" description="Disordered" evidence="1">
    <location>
        <begin position="258"/>
        <end position="300"/>
    </location>
</feature>
<name>A0A8K0TTT4_9PEZI</name>
<reference evidence="2" key="1">
    <citation type="journal article" date="2021" name="Nat. Commun.">
        <title>Genetic determinants of endophytism in the Arabidopsis root mycobiome.</title>
        <authorList>
            <person name="Mesny F."/>
            <person name="Miyauchi S."/>
            <person name="Thiergart T."/>
            <person name="Pickel B."/>
            <person name="Atanasova L."/>
            <person name="Karlsson M."/>
            <person name="Huettel B."/>
            <person name="Barry K.W."/>
            <person name="Haridas S."/>
            <person name="Chen C."/>
            <person name="Bauer D."/>
            <person name="Andreopoulos W."/>
            <person name="Pangilinan J."/>
            <person name="LaButti K."/>
            <person name="Riley R."/>
            <person name="Lipzen A."/>
            <person name="Clum A."/>
            <person name="Drula E."/>
            <person name="Henrissat B."/>
            <person name="Kohler A."/>
            <person name="Grigoriev I.V."/>
            <person name="Martin F.M."/>
            <person name="Hacquard S."/>
        </authorList>
    </citation>
    <scope>NUCLEOTIDE SEQUENCE</scope>
    <source>
        <strain evidence="2">MPI-CAGE-AT-0016</strain>
    </source>
</reference>
<feature type="region of interest" description="Disordered" evidence="1">
    <location>
        <begin position="332"/>
        <end position="351"/>
    </location>
</feature>
<gene>
    <name evidence="2" type="ORF">B0T11DRAFT_322573</name>
</gene>
<evidence type="ECO:0000256" key="1">
    <source>
        <dbReference type="SAM" id="MobiDB-lite"/>
    </source>
</evidence>
<organism evidence="2 3">
    <name type="scientific">Plectosphaerella cucumerina</name>
    <dbReference type="NCBI Taxonomy" id="40658"/>
    <lineage>
        <taxon>Eukaryota</taxon>
        <taxon>Fungi</taxon>
        <taxon>Dikarya</taxon>
        <taxon>Ascomycota</taxon>
        <taxon>Pezizomycotina</taxon>
        <taxon>Sordariomycetes</taxon>
        <taxon>Hypocreomycetidae</taxon>
        <taxon>Glomerellales</taxon>
        <taxon>Plectosphaerellaceae</taxon>
        <taxon>Plectosphaerella</taxon>
    </lineage>
</organism>
<feature type="compositionally biased region" description="Basic residues" evidence="1">
    <location>
        <begin position="332"/>
        <end position="343"/>
    </location>
</feature>
<dbReference type="AlphaFoldDB" id="A0A8K0TTT4"/>
<proteinExistence type="predicted"/>
<comment type="caution">
    <text evidence="2">The sequence shown here is derived from an EMBL/GenBank/DDBJ whole genome shotgun (WGS) entry which is preliminary data.</text>
</comment>
<evidence type="ECO:0000313" key="2">
    <source>
        <dbReference type="EMBL" id="KAH7374426.1"/>
    </source>
</evidence>
<dbReference type="EMBL" id="JAGPXD010000001">
    <property type="protein sequence ID" value="KAH7374426.1"/>
    <property type="molecule type" value="Genomic_DNA"/>
</dbReference>
<keyword evidence="3" id="KW-1185">Reference proteome</keyword>
<dbReference type="Proteomes" id="UP000813385">
    <property type="component" value="Unassembled WGS sequence"/>
</dbReference>